<organism evidence="2 3">
    <name type="scientific">Cylicostephanus goldi</name>
    <name type="common">Nematode worm</name>
    <dbReference type="NCBI Taxonomy" id="71465"/>
    <lineage>
        <taxon>Eukaryota</taxon>
        <taxon>Metazoa</taxon>
        <taxon>Ecdysozoa</taxon>
        <taxon>Nematoda</taxon>
        <taxon>Chromadorea</taxon>
        <taxon>Rhabditida</taxon>
        <taxon>Rhabditina</taxon>
        <taxon>Rhabditomorpha</taxon>
        <taxon>Strongyloidea</taxon>
        <taxon>Strongylidae</taxon>
        <taxon>Cylicostephanus</taxon>
    </lineage>
</organism>
<dbReference type="Pfam" id="PF00031">
    <property type="entry name" value="Cystatin"/>
    <property type="match status" value="1"/>
</dbReference>
<sequence length="125" mass="13768">MSCTTKLQVLKVQSQVVAGVIYDLEVLYGESGCKKKKVDLTRLQMADCRVMNTGKKAVYKIYYYANPGQNYEQIGVSGVKNIAWKAAKSLNEDSIANPGPYAMVPIKVCSAFSKLSLTTLFNRSS</sequence>
<proteinExistence type="predicted"/>
<keyword evidence="3" id="KW-1185">Reference proteome</keyword>
<evidence type="ECO:0000313" key="3">
    <source>
        <dbReference type="Proteomes" id="UP000271889"/>
    </source>
</evidence>
<evidence type="ECO:0000259" key="1">
    <source>
        <dbReference type="Pfam" id="PF00031"/>
    </source>
</evidence>
<dbReference type="GO" id="GO:0004869">
    <property type="term" value="F:cysteine-type endopeptidase inhibitor activity"/>
    <property type="evidence" value="ECO:0007669"/>
    <property type="project" value="InterPro"/>
</dbReference>
<dbReference type="AlphaFoldDB" id="A0A3P7MFS1"/>
<accession>A0A3P7MFS1</accession>
<dbReference type="InterPro" id="IPR046350">
    <property type="entry name" value="Cystatin_sf"/>
</dbReference>
<protein>
    <recommendedName>
        <fullName evidence="1">Cystatin domain-containing protein</fullName>
    </recommendedName>
</protein>
<dbReference type="CDD" id="cd00042">
    <property type="entry name" value="CY"/>
    <property type="match status" value="1"/>
</dbReference>
<name>A0A3P7MFS1_CYLGO</name>
<dbReference type="SUPFAM" id="SSF54403">
    <property type="entry name" value="Cystatin/monellin"/>
    <property type="match status" value="1"/>
</dbReference>
<dbReference type="Proteomes" id="UP000271889">
    <property type="component" value="Unassembled WGS sequence"/>
</dbReference>
<evidence type="ECO:0000313" key="2">
    <source>
        <dbReference type="EMBL" id="VDN22367.1"/>
    </source>
</evidence>
<dbReference type="InterPro" id="IPR000010">
    <property type="entry name" value="Cystatin_dom"/>
</dbReference>
<gene>
    <name evidence="2" type="ORF">CGOC_LOCUS9281</name>
</gene>
<feature type="domain" description="Cystatin" evidence="1">
    <location>
        <begin position="6"/>
        <end position="46"/>
    </location>
</feature>
<dbReference type="Gene3D" id="3.10.450.10">
    <property type="match status" value="1"/>
</dbReference>
<dbReference type="EMBL" id="UYRV01106413">
    <property type="protein sequence ID" value="VDN22367.1"/>
    <property type="molecule type" value="Genomic_DNA"/>
</dbReference>
<reference evidence="2 3" key="1">
    <citation type="submission" date="2018-11" db="EMBL/GenBank/DDBJ databases">
        <authorList>
            <consortium name="Pathogen Informatics"/>
        </authorList>
    </citation>
    <scope>NUCLEOTIDE SEQUENCE [LARGE SCALE GENOMIC DNA]</scope>
</reference>